<evidence type="ECO:0000313" key="1">
    <source>
        <dbReference type="EMBL" id="CZS94810.1"/>
    </source>
</evidence>
<name>A0A1E1KA54_9HELO</name>
<dbReference type="AlphaFoldDB" id="A0A1E1KA54"/>
<dbReference type="Proteomes" id="UP000178912">
    <property type="component" value="Unassembled WGS sequence"/>
</dbReference>
<proteinExistence type="predicted"/>
<evidence type="ECO:0000313" key="2">
    <source>
        <dbReference type="Proteomes" id="UP000178912"/>
    </source>
</evidence>
<organism evidence="1 2">
    <name type="scientific">Rhynchosporium agropyri</name>
    <dbReference type="NCBI Taxonomy" id="914238"/>
    <lineage>
        <taxon>Eukaryota</taxon>
        <taxon>Fungi</taxon>
        <taxon>Dikarya</taxon>
        <taxon>Ascomycota</taxon>
        <taxon>Pezizomycotina</taxon>
        <taxon>Leotiomycetes</taxon>
        <taxon>Helotiales</taxon>
        <taxon>Ploettnerulaceae</taxon>
        <taxon>Rhynchosporium</taxon>
    </lineage>
</organism>
<keyword evidence="2" id="KW-1185">Reference proteome</keyword>
<accession>A0A1E1KA54</accession>
<gene>
    <name evidence="1" type="ORF">RAG0_04658</name>
</gene>
<protein>
    <submittedName>
        <fullName evidence="1">Uncharacterized protein</fullName>
    </submittedName>
</protein>
<dbReference type="EMBL" id="FJUX01000020">
    <property type="protein sequence ID" value="CZS94810.1"/>
    <property type="molecule type" value="Genomic_DNA"/>
</dbReference>
<reference evidence="2" key="1">
    <citation type="submission" date="2016-03" db="EMBL/GenBank/DDBJ databases">
        <authorList>
            <person name="Guldener U."/>
        </authorList>
    </citation>
    <scope>NUCLEOTIDE SEQUENCE [LARGE SCALE GENOMIC DNA]</scope>
    <source>
        <strain evidence="2">04CH-RAC-A.6.1</strain>
    </source>
</reference>
<sequence length="59" mass="7008">MSRPLWHICGVATNQQPYHRTRQSSVQLAFRLSDVRQLPGDCFFKEVRRAKPSWQCRSF</sequence>